<sequence>MSEIEMLIPTPTPTHADTRFPHLRTKPLTPRQERRAVAYLDDQFLQLTRGFKKRTSPSTSVPTLHKYISAARRLLAFILQIPPIDPSTELRIQYMLRLTGDVLSAIPGYGLPSRTSTAISEQHTSEEKIQNVENGEDDEPRDYTSALRELLDWLDDLDQAWLAVLQSQVWDPEFGEGVDLVLDIWSDTSDDSNQQFNGTERQNRVLPKSTLISQTDATRLRSILIMTMADLEEWLSRAGRGPEPEFSPVGPATGEDDVTGMLERLGLLDGFDELFGRTMDFLGGFGGFVIEPNTIVEDGSEDEEMVEVVMSGCS</sequence>
<dbReference type="AlphaFoldDB" id="A0A9P6BW70"/>
<protein>
    <submittedName>
        <fullName evidence="2">Uncharacterized protein</fullName>
    </submittedName>
</protein>
<dbReference type="EMBL" id="MU151610">
    <property type="protein sequence ID" value="KAF9442551.1"/>
    <property type="molecule type" value="Genomic_DNA"/>
</dbReference>
<evidence type="ECO:0000313" key="3">
    <source>
        <dbReference type="Proteomes" id="UP000807342"/>
    </source>
</evidence>
<comment type="caution">
    <text evidence="2">The sequence shown here is derived from an EMBL/GenBank/DDBJ whole genome shotgun (WGS) entry which is preliminary data.</text>
</comment>
<gene>
    <name evidence="2" type="ORF">P691DRAFT_810467</name>
</gene>
<evidence type="ECO:0000256" key="1">
    <source>
        <dbReference type="SAM" id="MobiDB-lite"/>
    </source>
</evidence>
<reference evidence="2" key="1">
    <citation type="submission" date="2020-11" db="EMBL/GenBank/DDBJ databases">
        <authorList>
            <consortium name="DOE Joint Genome Institute"/>
            <person name="Ahrendt S."/>
            <person name="Riley R."/>
            <person name="Andreopoulos W."/>
            <person name="Labutti K."/>
            <person name="Pangilinan J."/>
            <person name="Ruiz-Duenas F.J."/>
            <person name="Barrasa J.M."/>
            <person name="Sanchez-Garcia M."/>
            <person name="Camarero S."/>
            <person name="Miyauchi S."/>
            <person name="Serrano A."/>
            <person name="Linde D."/>
            <person name="Babiker R."/>
            <person name="Drula E."/>
            <person name="Ayuso-Fernandez I."/>
            <person name="Pacheco R."/>
            <person name="Padilla G."/>
            <person name="Ferreira P."/>
            <person name="Barriuso J."/>
            <person name="Kellner H."/>
            <person name="Castanera R."/>
            <person name="Alfaro M."/>
            <person name="Ramirez L."/>
            <person name="Pisabarro A.G."/>
            <person name="Kuo A."/>
            <person name="Tritt A."/>
            <person name="Lipzen A."/>
            <person name="He G."/>
            <person name="Yan M."/>
            <person name="Ng V."/>
            <person name="Cullen D."/>
            <person name="Martin F."/>
            <person name="Rosso M.-N."/>
            <person name="Henrissat B."/>
            <person name="Hibbett D."/>
            <person name="Martinez A.T."/>
            <person name="Grigoriev I.V."/>
        </authorList>
    </citation>
    <scope>NUCLEOTIDE SEQUENCE</scope>
    <source>
        <strain evidence="2">MF-IS2</strain>
    </source>
</reference>
<accession>A0A9P6BW70</accession>
<name>A0A9P6BW70_9AGAR</name>
<keyword evidence="3" id="KW-1185">Reference proteome</keyword>
<evidence type="ECO:0000313" key="2">
    <source>
        <dbReference type="EMBL" id="KAF9442551.1"/>
    </source>
</evidence>
<feature type="region of interest" description="Disordered" evidence="1">
    <location>
        <begin position="1"/>
        <end position="22"/>
    </location>
</feature>
<organism evidence="2 3">
    <name type="scientific">Macrolepiota fuliginosa MF-IS2</name>
    <dbReference type="NCBI Taxonomy" id="1400762"/>
    <lineage>
        <taxon>Eukaryota</taxon>
        <taxon>Fungi</taxon>
        <taxon>Dikarya</taxon>
        <taxon>Basidiomycota</taxon>
        <taxon>Agaricomycotina</taxon>
        <taxon>Agaricomycetes</taxon>
        <taxon>Agaricomycetidae</taxon>
        <taxon>Agaricales</taxon>
        <taxon>Agaricineae</taxon>
        <taxon>Agaricaceae</taxon>
        <taxon>Macrolepiota</taxon>
    </lineage>
</organism>
<proteinExistence type="predicted"/>
<feature type="region of interest" description="Disordered" evidence="1">
    <location>
        <begin position="114"/>
        <end position="140"/>
    </location>
</feature>
<dbReference type="OrthoDB" id="2574879at2759"/>
<dbReference type="Proteomes" id="UP000807342">
    <property type="component" value="Unassembled WGS sequence"/>
</dbReference>